<keyword evidence="2" id="KW-1185">Reference proteome</keyword>
<dbReference type="EMBL" id="CM002874">
    <property type="protein sequence ID" value="KFK32391.1"/>
    <property type="molecule type" value="Genomic_DNA"/>
</dbReference>
<dbReference type="Proteomes" id="UP000029120">
    <property type="component" value="Chromosome 6"/>
</dbReference>
<name>A0A087GR89_ARAAL</name>
<dbReference type="Gramene" id="KFK32391">
    <property type="protein sequence ID" value="KFK32391"/>
    <property type="gene ID" value="AALP_AA6G235600"/>
</dbReference>
<dbReference type="AlphaFoldDB" id="A0A087GR89"/>
<sequence length="61" mass="7106">MEASRDLTVTQHRNPIPTIFLRSVAANSDELEDLVNRAWGLSKKLSSCRCTYWMFFEHYGL</sequence>
<accession>A0A087GR89</accession>
<reference evidence="2" key="1">
    <citation type="journal article" date="2015" name="Nat. Plants">
        <title>Genome expansion of Arabis alpina linked with retrotransposition and reduced symmetric DNA methylation.</title>
        <authorList>
            <person name="Willing E.M."/>
            <person name="Rawat V."/>
            <person name="Mandakova T."/>
            <person name="Maumus F."/>
            <person name="James G.V."/>
            <person name="Nordstroem K.J."/>
            <person name="Becker C."/>
            <person name="Warthmann N."/>
            <person name="Chica C."/>
            <person name="Szarzynska B."/>
            <person name="Zytnicki M."/>
            <person name="Albani M.C."/>
            <person name="Kiefer C."/>
            <person name="Bergonzi S."/>
            <person name="Castaings L."/>
            <person name="Mateos J.L."/>
            <person name="Berns M.C."/>
            <person name="Bujdoso N."/>
            <person name="Piofczyk T."/>
            <person name="de Lorenzo L."/>
            <person name="Barrero-Sicilia C."/>
            <person name="Mateos I."/>
            <person name="Piednoel M."/>
            <person name="Hagmann J."/>
            <person name="Chen-Min-Tao R."/>
            <person name="Iglesias-Fernandez R."/>
            <person name="Schuster S.C."/>
            <person name="Alonso-Blanco C."/>
            <person name="Roudier F."/>
            <person name="Carbonero P."/>
            <person name="Paz-Ares J."/>
            <person name="Davis S.J."/>
            <person name="Pecinka A."/>
            <person name="Quesneville H."/>
            <person name="Colot V."/>
            <person name="Lysak M.A."/>
            <person name="Weigel D."/>
            <person name="Coupland G."/>
            <person name="Schneeberger K."/>
        </authorList>
    </citation>
    <scope>NUCLEOTIDE SEQUENCE [LARGE SCALE GENOMIC DNA]</scope>
    <source>
        <strain evidence="2">cv. Pajares</strain>
    </source>
</reference>
<evidence type="ECO:0000313" key="2">
    <source>
        <dbReference type="Proteomes" id="UP000029120"/>
    </source>
</evidence>
<evidence type="ECO:0000313" key="1">
    <source>
        <dbReference type="EMBL" id="KFK32391.1"/>
    </source>
</evidence>
<protein>
    <submittedName>
        <fullName evidence="1">Uncharacterized protein</fullName>
    </submittedName>
</protein>
<proteinExistence type="predicted"/>
<organism evidence="1 2">
    <name type="scientific">Arabis alpina</name>
    <name type="common">Alpine rock-cress</name>
    <dbReference type="NCBI Taxonomy" id="50452"/>
    <lineage>
        <taxon>Eukaryota</taxon>
        <taxon>Viridiplantae</taxon>
        <taxon>Streptophyta</taxon>
        <taxon>Embryophyta</taxon>
        <taxon>Tracheophyta</taxon>
        <taxon>Spermatophyta</taxon>
        <taxon>Magnoliopsida</taxon>
        <taxon>eudicotyledons</taxon>
        <taxon>Gunneridae</taxon>
        <taxon>Pentapetalae</taxon>
        <taxon>rosids</taxon>
        <taxon>malvids</taxon>
        <taxon>Brassicales</taxon>
        <taxon>Brassicaceae</taxon>
        <taxon>Arabideae</taxon>
        <taxon>Arabis</taxon>
    </lineage>
</organism>
<gene>
    <name evidence="1" type="ordered locus">AALP_Aa6g235600</name>
</gene>